<protein>
    <submittedName>
        <fullName evidence="1">Uncharacterized protein</fullName>
    </submittedName>
</protein>
<evidence type="ECO:0000313" key="2">
    <source>
        <dbReference type="Proteomes" id="UP000185426"/>
    </source>
</evidence>
<name>A0A1L6ZJC8_BACIA</name>
<evidence type="ECO:0000313" key="1">
    <source>
        <dbReference type="EMBL" id="APT46604.1"/>
    </source>
</evidence>
<dbReference type="RefSeq" id="WP_075622679.1">
    <property type="nucleotide sequence ID" value="NZ_CP015607.1"/>
</dbReference>
<proteinExistence type="predicted"/>
<accession>A0A1L6ZJC8</accession>
<dbReference type="AlphaFoldDB" id="A0A1L6ZJC8"/>
<dbReference type="Proteomes" id="UP000185426">
    <property type="component" value="Chromosome"/>
</dbReference>
<organism evidence="1 2">
    <name type="scientific">Bacillus safensis</name>
    <dbReference type="NCBI Taxonomy" id="561879"/>
    <lineage>
        <taxon>Bacteria</taxon>
        <taxon>Bacillati</taxon>
        <taxon>Bacillota</taxon>
        <taxon>Bacilli</taxon>
        <taxon>Bacillales</taxon>
        <taxon>Bacillaceae</taxon>
        <taxon>Bacillus</taxon>
    </lineage>
</organism>
<dbReference type="EMBL" id="CP015607">
    <property type="protein sequence ID" value="APT46604.1"/>
    <property type="molecule type" value="Genomic_DNA"/>
</dbReference>
<reference evidence="1 2" key="1">
    <citation type="submission" date="2016-05" db="EMBL/GenBank/DDBJ databases">
        <title>Complete Genome and Methylome Analysis of Psychrotrophic Bacterial Isolates from Antarctic Lake Untersee.</title>
        <authorList>
            <person name="Fomenkov A."/>
            <person name="Akimov V.N."/>
            <person name="Vasilyeva L.V."/>
            <person name="Andersen D."/>
            <person name="Vincze T."/>
            <person name="Roberts R.J."/>
        </authorList>
    </citation>
    <scope>NUCLEOTIDE SEQUENCE [LARGE SCALE GENOMIC DNA]</scope>
    <source>
        <strain evidence="1 2">U14-5</strain>
    </source>
</reference>
<gene>
    <name evidence="1" type="ORF">BSA145_12555</name>
</gene>
<sequence length="167" mass="19437">MKVTFVGEINVEVMAQKLVEIAQSTIERLEKEHQAKINGHSIHEVDLQIKFDVEGMDEPQMLTVDHNGVTEPFQWIVDLNEGKELTNEHESMFDEYSKAMAQGEEHQFKEVESVYNDANLLLEHTDTFGDMKKEFYSVAQEEYKVVRIYQAEKLIQEYKLLPRQGAE</sequence>